<dbReference type="EC" id="2.7.13.3" evidence="2"/>
<keyword evidence="10" id="KW-0812">Transmembrane</keyword>
<keyword evidence="5" id="KW-0547">Nucleotide-binding</keyword>
<dbReference type="GO" id="GO:0016301">
    <property type="term" value="F:kinase activity"/>
    <property type="evidence" value="ECO:0007669"/>
    <property type="project" value="UniProtKB-KW"/>
</dbReference>
<evidence type="ECO:0000256" key="1">
    <source>
        <dbReference type="ARBA" id="ARBA00000085"/>
    </source>
</evidence>
<keyword evidence="4" id="KW-0808">Transferase</keyword>
<dbReference type="CDD" id="cd16917">
    <property type="entry name" value="HATPase_UhpB-NarQ-NarX-like"/>
    <property type="match status" value="1"/>
</dbReference>
<feature type="transmembrane region" description="Helical" evidence="10">
    <location>
        <begin position="38"/>
        <end position="59"/>
    </location>
</feature>
<dbReference type="PANTHER" id="PTHR24421:SF10">
    <property type="entry name" value="NITRATE_NITRITE SENSOR PROTEIN NARQ"/>
    <property type="match status" value="1"/>
</dbReference>
<evidence type="ECO:0000256" key="9">
    <source>
        <dbReference type="SAM" id="MobiDB-lite"/>
    </source>
</evidence>
<keyword evidence="3" id="KW-0597">Phosphoprotein</keyword>
<gene>
    <name evidence="12" type="ORF">GCM10025866_23630</name>
</gene>
<evidence type="ECO:0000256" key="3">
    <source>
        <dbReference type="ARBA" id="ARBA00022553"/>
    </source>
</evidence>
<dbReference type="RefSeq" id="WP_286276518.1">
    <property type="nucleotide sequence ID" value="NZ_AP027731.1"/>
</dbReference>
<dbReference type="SMART" id="SM00387">
    <property type="entry name" value="HATPase_c"/>
    <property type="match status" value="1"/>
</dbReference>
<keyword evidence="13" id="KW-1185">Reference proteome</keyword>
<keyword evidence="7" id="KW-0067">ATP-binding</keyword>
<dbReference type="InterPro" id="IPR050482">
    <property type="entry name" value="Sensor_HK_TwoCompSys"/>
</dbReference>
<evidence type="ECO:0000313" key="13">
    <source>
        <dbReference type="Proteomes" id="UP001321498"/>
    </source>
</evidence>
<dbReference type="Pfam" id="PF13796">
    <property type="entry name" value="Sensor"/>
    <property type="match status" value="1"/>
</dbReference>
<keyword evidence="10" id="KW-0472">Membrane</keyword>
<feature type="domain" description="Histidine kinase/HSP90-like ATPase" evidence="11">
    <location>
        <begin position="364"/>
        <end position="460"/>
    </location>
</feature>
<keyword evidence="6 12" id="KW-0418">Kinase</keyword>
<dbReference type="InterPro" id="IPR036890">
    <property type="entry name" value="HATPase_C_sf"/>
</dbReference>
<feature type="transmembrane region" description="Helical" evidence="10">
    <location>
        <begin position="65"/>
        <end position="85"/>
    </location>
</feature>
<sequence length="467" mass="49976">MTTSTPAPASAGASSVPAPAERRRTTYGRLWAGVPRDLLFLLPTLVVVLVGMIAVSTLFSIGTGLLAIVIGLPAVLAALFVSRWFGMLEVIRLEAAGRPAIPRPRWPRWGFGSWREFFAPFIDGHYWLALLHTMVVNATVGVITWTISFTWLTTGLGGVSYWFWNRWLPTDDRDWNFLDAVIGWAAPGARSGLSQDQAEGVFWFVAGALLLLTLPFVTRGLVLVHWWIARGMLAAFPSEALRQQVSGLASSRTAAVAAEGTALRRLERDIHDGPQQRLVRMQMDLAAADRQLAADPEAARALLAGAMQQARDALDELRAISRGFAPPILLDRGLVAALESLAVRSTVPTRVVAELPEGFELPAELERNAYFVAAEALTNVAKHSGATGAEVRVTLRRVPDGDATWLEVVVSDDGRGGAVAVPGHGIAGLQERAHGLGGTLAVSSPAGGPTVLTATFPLTSELPGSVR</sequence>
<dbReference type="Gene3D" id="3.30.565.10">
    <property type="entry name" value="Histidine kinase-like ATPase, C-terminal domain"/>
    <property type="match status" value="1"/>
</dbReference>
<evidence type="ECO:0000256" key="7">
    <source>
        <dbReference type="ARBA" id="ARBA00022840"/>
    </source>
</evidence>
<feature type="compositionally biased region" description="Low complexity" evidence="9">
    <location>
        <begin position="1"/>
        <end position="19"/>
    </location>
</feature>
<reference evidence="13" key="1">
    <citation type="journal article" date="2019" name="Int. J. Syst. Evol. Microbiol.">
        <title>The Global Catalogue of Microorganisms (GCM) 10K type strain sequencing project: providing services to taxonomists for standard genome sequencing and annotation.</title>
        <authorList>
            <consortium name="The Broad Institute Genomics Platform"/>
            <consortium name="The Broad Institute Genome Sequencing Center for Infectious Disease"/>
            <person name="Wu L."/>
            <person name="Ma J."/>
        </authorList>
    </citation>
    <scope>NUCLEOTIDE SEQUENCE [LARGE SCALE GENOMIC DNA]</scope>
    <source>
        <strain evidence="13">NBRC 108725</strain>
    </source>
</reference>
<evidence type="ECO:0000256" key="5">
    <source>
        <dbReference type="ARBA" id="ARBA00022741"/>
    </source>
</evidence>
<feature type="transmembrane region" description="Helical" evidence="10">
    <location>
        <begin position="142"/>
        <end position="164"/>
    </location>
</feature>
<dbReference type="InterPro" id="IPR011712">
    <property type="entry name" value="Sig_transdc_His_kin_sub3_dim/P"/>
</dbReference>
<dbReference type="PANTHER" id="PTHR24421">
    <property type="entry name" value="NITRATE/NITRITE SENSOR PROTEIN NARX-RELATED"/>
    <property type="match status" value="1"/>
</dbReference>
<protein>
    <recommendedName>
        <fullName evidence="2">histidine kinase</fullName>
        <ecNumber evidence="2">2.7.13.3</ecNumber>
    </recommendedName>
</protein>
<evidence type="ECO:0000256" key="2">
    <source>
        <dbReference type="ARBA" id="ARBA00012438"/>
    </source>
</evidence>
<evidence type="ECO:0000259" key="11">
    <source>
        <dbReference type="SMART" id="SM00387"/>
    </source>
</evidence>
<dbReference type="Gene3D" id="1.20.5.1930">
    <property type="match status" value="1"/>
</dbReference>
<feature type="region of interest" description="Disordered" evidence="9">
    <location>
        <begin position="1"/>
        <end position="20"/>
    </location>
</feature>
<evidence type="ECO:0000256" key="4">
    <source>
        <dbReference type="ARBA" id="ARBA00022679"/>
    </source>
</evidence>
<dbReference type="InterPro" id="IPR003594">
    <property type="entry name" value="HATPase_dom"/>
</dbReference>
<dbReference type="Pfam" id="PF02518">
    <property type="entry name" value="HATPase_c"/>
    <property type="match status" value="1"/>
</dbReference>
<name>A0ABN6XNB2_9MICO</name>
<accession>A0ABN6XNB2</accession>
<keyword evidence="10" id="KW-1133">Transmembrane helix</keyword>
<evidence type="ECO:0000313" key="12">
    <source>
        <dbReference type="EMBL" id="BDZ46454.1"/>
    </source>
</evidence>
<keyword evidence="8" id="KW-0902">Two-component regulatory system</keyword>
<dbReference type="Pfam" id="PF07730">
    <property type="entry name" value="HisKA_3"/>
    <property type="match status" value="1"/>
</dbReference>
<organism evidence="12 13">
    <name type="scientific">Naasia aerilata</name>
    <dbReference type="NCBI Taxonomy" id="1162966"/>
    <lineage>
        <taxon>Bacteria</taxon>
        <taxon>Bacillati</taxon>
        <taxon>Actinomycetota</taxon>
        <taxon>Actinomycetes</taxon>
        <taxon>Micrococcales</taxon>
        <taxon>Microbacteriaceae</taxon>
        <taxon>Naasia</taxon>
    </lineage>
</organism>
<dbReference type="InterPro" id="IPR025828">
    <property type="entry name" value="Put_sensor_dom"/>
</dbReference>
<feature type="transmembrane region" description="Helical" evidence="10">
    <location>
        <begin position="201"/>
        <end position="228"/>
    </location>
</feature>
<dbReference type="EMBL" id="AP027731">
    <property type="protein sequence ID" value="BDZ46454.1"/>
    <property type="molecule type" value="Genomic_DNA"/>
</dbReference>
<evidence type="ECO:0000256" key="6">
    <source>
        <dbReference type="ARBA" id="ARBA00022777"/>
    </source>
</evidence>
<evidence type="ECO:0000256" key="10">
    <source>
        <dbReference type="SAM" id="Phobius"/>
    </source>
</evidence>
<proteinExistence type="predicted"/>
<evidence type="ECO:0000256" key="8">
    <source>
        <dbReference type="ARBA" id="ARBA00023012"/>
    </source>
</evidence>
<comment type="catalytic activity">
    <reaction evidence="1">
        <text>ATP + protein L-histidine = ADP + protein N-phospho-L-histidine.</text>
        <dbReference type="EC" id="2.7.13.3"/>
    </reaction>
</comment>
<dbReference type="SUPFAM" id="SSF55874">
    <property type="entry name" value="ATPase domain of HSP90 chaperone/DNA topoisomerase II/histidine kinase"/>
    <property type="match status" value="1"/>
</dbReference>
<dbReference type="Proteomes" id="UP001321498">
    <property type="component" value="Chromosome"/>
</dbReference>